<keyword evidence="3" id="KW-1185">Reference proteome</keyword>
<dbReference type="EMBL" id="JAUSUZ010000001">
    <property type="protein sequence ID" value="MDQ0369275.1"/>
    <property type="molecule type" value="Genomic_DNA"/>
</dbReference>
<proteinExistence type="predicted"/>
<protein>
    <submittedName>
        <fullName evidence="2">EAL domain-containing protein (Putative c-di-GMP-specific phosphodiesterase class I)</fullName>
    </submittedName>
</protein>
<dbReference type="InterPro" id="IPR035919">
    <property type="entry name" value="EAL_sf"/>
</dbReference>
<dbReference type="Pfam" id="PF00563">
    <property type="entry name" value="EAL"/>
    <property type="match status" value="1"/>
</dbReference>
<dbReference type="InterPro" id="IPR050706">
    <property type="entry name" value="Cyclic-di-GMP_PDE-like"/>
</dbReference>
<dbReference type="InterPro" id="IPR001633">
    <property type="entry name" value="EAL_dom"/>
</dbReference>
<name>A0AAE3W4S4_9ACTN</name>
<dbReference type="PROSITE" id="PS50883">
    <property type="entry name" value="EAL"/>
    <property type="match status" value="1"/>
</dbReference>
<dbReference type="InterPro" id="IPR019278">
    <property type="entry name" value="DICT_dom"/>
</dbReference>
<dbReference type="Pfam" id="PF10069">
    <property type="entry name" value="DICT"/>
    <property type="match status" value="1"/>
</dbReference>
<comment type="caution">
    <text evidence="2">The sequence shown here is derived from an EMBL/GenBank/DDBJ whole genome shotgun (WGS) entry which is preliminary data.</text>
</comment>
<dbReference type="PANTHER" id="PTHR33121">
    <property type="entry name" value="CYCLIC DI-GMP PHOSPHODIESTERASE PDEF"/>
    <property type="match status" value="1"/>
</dbReference>
<dbReference type="Gene3D" id="3.20.20.450">
    <property type="entry name" value="EAL domain"/>
    <property type="match status" value="1"/>
</dbReference>
<dbReference type="Proteomes" id="UP001240236">
    <property type="component" value="Unassembled WGS sequence"/>
</dbReference>
<gene>
    <name evidence="2" type="ORF">J2S42_005944</name>
</gene>
<dbReference type="SUPFAM" id="SSF141868">
    <property type="entry name" value="EAL domain-like"/>
    <property type="match status" value="1"/>
</dbReference>
<dbReference type="AlphaFoldDB" id="A0AAE3W4S4"/>
<accession>A0AAE3W4S4</accession>
<reference evidence="2 3" key="1">
    <citation type="submission" date="2023-07" db="EMBL/GenBank/DDBJ databases">
        <title>Sequencing the genomes of 1000 actinobacteria strains.</title>
        <authorList>
            <person name="Klenk H.-P."/>
        </authorList>
    </citation>
    <scope>NUCLEOTIDE SEQUENCE [LARGE SCALE GENOMIC DNA]</scope>
    <source>
        <strain evidence="2 3">DSM 44709</strain>
    </source>
</reference>
<organism evidence="2 3">
    <name type="scientific">Catenuloplanes indicus</name>
    <dbReference type="NCBI Taxonomy" id="137267"/>
    <lineage>
        <taxon>Bacteria</taxon>
        <taxon>Bacillati</taxon>
        <taxon>Actinomycetota</taxon>
        <taxon>Actinomycetes</taxon>
        <taxon>Micromonosporales</taxon>
        <taxon>Micromonosporaceae</taxon>
        <taxon>Catenuloplanes</taxon>
    </lineage>
</organism>
<evidence type="ECO:0000313" key="2">
    <source>
        <dbReference type="EMBL" id="MDQ0369275.1"/>
    </source>
</evidence>
<dbReference type="PANTHER" id="PTHR33121:SF76">
    <property type="entry name" value="SIGNALING PROTEIN"/>
    <property type="match status" value="1"/>
</dbReference>
<sequence length="423" mass="44947">MTVTGSPRAARTVGEIIDARAVTTLFQPLVDLERREPVGYEALSRGPAGTPWQAPIALFEAAREIGRAAELDWICRVRAYQAALAAGLDDSMTLFVNIEPMALRTPCPDDLFPATVAAQGKLRVVTEITERAIAGDPSALLSTAAACRAVGWGVAFDDVGSDPASLALMPLVRPDVVKLDMGLLHDPHRAEVAHVVNAAIAYAERTGAVILAEGIETEEHLELARTMGATLGQGLLFGPPAPLPAPSVTCGTSVPLLPADGVPPVAVPPRSPFEIVAAAKPVLRATKARLAPISQFLESKARDEGEPPVLLACFQEARFFTPSMAQRFADTATTAAFVAVLGVGLDERPAPGVRGARLSEDDPLRGEWNVIVVGPYFAAALTARDLGLSGMTEEERRFEYALTHDRELVLEAARALMYWISPA</sequence>
<dbReference type="GO" id="GO:0071111">
    <property type="term" value="F:cyclic-guanylate-specific phosphodiesterase activity"/>
    <property type="evidence" value="ECO:0007669"/>
    <property type="project" value="InterPro"/>
</dbReference>
<feature type="domain" description="EAL" evidence="1">
    <location>
        <begin position="6"/>
        <end position="254"/>
    </location>
</feature>
<dbReference type="RefSeq" id="WP_307244378.1">
    <property type="nucleotide sequence ID" value="NZ_JAUSUZ010000001.1"/>
</dbReference>
<evidence type="ECO:0000313" key="3">
    <source>
        <dbReference type="Proteomes" id="UP001240236"/>
    </source>
</evidence>
<dbReference type="SMART" id="SM00052">
    <property type="entry name" value="EAL"/>
    <property type="match status" value="1"/>
</dbReference>
<evidence type="ECO:0000259" key="1">
    <source>
        <dbReference type="PROSITE" id="PS50883"/>
    </source>
</evidence>
<dbReference type="CDD" id="cd01948">
    <property type="entry name" value="EAL"/>
    <property type="match status" value="1"/>
</dbReference>